<feature type="active site" description="O-isoaspartyl threonine intermediate" evidence="3">
    <location>
        <position position="11"/>
    </location>
</feature>
<evidence type="ECO:0000256" key="1">
    <source>
        <dbReference type="ARBA" id="ARBA00010518"/>
    </source>
</evidence>
<organism evidence="8 9">
    <name type="scientific">Nocardioides anomalus</name>
    <dbReference type="NCBI Taxonomy" id="2712223"/>
    <lineage>
        <taxon>Bacteria</taxon>
        <taxon>Bacillati</taxon>
        <taxon>Actinomycetota</taxon>
        <taxon>Actinomycetes</taxon>
        <taxon>Propionibacteriales</taxon>
        <taxon>Nocardioidaceae</taxon>
        <taxon>Nocardioides</taxon>
    </lineage>
</organism>
<proteinExistence type="inferred from homology"/>
<feature type="active site" evidence="5">
    <location>
        <position position="11"/>
    </location>
</feature>
<keyword evidence="9" id="KW-1185">Reference proteome</keyword>
<dbReference type="InterPro" id="IPR040919">
    <property type="entry name" value="Asparaginase_C"/>
</dbReference>
<dbReference type="AlphaFoldDB" id="A0A6G6WDE8"/>
<dbReference type="InterPro" id="IPR027474">
    <property type="entry name" value="L-asparaginase_N"/>
</dbReference>
<dbReference type="RefSeq" id="WP_165232184.1">
    <property type="nucleotide sequence ID" value="NZ_CP049257.1"/>
</dbReference>
<evidence type="ECO:0000259" key="7">
    <source>
        <dbReference type="Pfam" id="PF17763"/>
    </source>
</evidence>
<dbReference type="PROSITE" id="PS00144">
    <property type="entry name" value="ASN_GLN_ASE_1"/>
    <property type="match status" value="1"/>
</dbReference>
<evidence type="ECO:0000256" key="2">
    <source>
        <dbReference type="ARBA" id="ARBA00012920"/>
    </source>
</evidence>
<dbReference type="KEGG" id="nano:G5V58_10790"/>
<dbReference type="EC" id="3.5.1.1" evidence="2"/>
<feature type="binding site" evidence="4">
    <location>
        <begin position="85"/>
        <end position="86"/>
    </location>
    <ligand>
        <name>substrate</name>
    </ligand>
</feature>
<dbReference type="PIRSF" id="PIRSF001220">
    <property type="entry name" value="L-ASNase_gatD"/>
    <property type="match status" value="1"/>
</dbReference>
<gene>
    <name evidence="8" type="ORF">G5V58_10790</name>
</gene>
<feature type="domain" description="Asparaginase/glutaminase C-terminal" evidence="7">
    <location>
        <begin position="201"/>
        <end position="304"/>
    </location>
</feature>
<dbReference type="SUPFAM" id="SSF53774">
    <property type="entry name" value="Glutaminase/Asparaginase"/>
    <property type="match status" value="1"/>
</dbReference>
<evidence type="ECO:0000313" key="8">
    <source>
        <dbReference type="EMBL" id="QIG43177.1"/>
    </source>
</evidence>
<dbReference type="SFLD" id="SFLDS00057">
    <property type="entry name" value="Glutaminase/Asparaginase"/>
    <property type="match status" value="1"/>
</dbReference>
<dbReference type="InterPro" id="IPR037152">
    <property type="entry name" value="L-asparaginase_N_sf"/>
</dbReference>
<dbReference type="EMBL" id="CP049257">
    <property type="protein sequence ID" value="QIG43177.1"/>
    <property type="molecule type" value="Genomic_DNA"/>
</dbReference>
<dbReference type="GO" id="GO:0006520">
    <property type="term" value="P:amino acid metabolic process"/>
    <property type="evidence" value="ECO:0007669"/>
    <property type="project" value="InterPro"/>
</dbReference>
<protein>
    <recommendedName>
        <fullName evidence="2">asparaginase</fullName>
        <ecNumber evidence="2">3.5.1.1</ecNumber>
    </recommendedName>
</protein>
<dbReference type="PRINTS" id="PR00139">
    <property type="entry name" value="ASNGLNASE"/>
</dbReference>
<dbReference type="Gene3D" id="3.40.50.40">
    <property type="match status" value="1"/>
</dbReference>
<evidence type="ECO:0000256" key="5">
    <source>
        <dbReference type="PROSITE-ProRule" id="PRU10099"/>
    </source>
</evidence>
<dbReference type="InterPro" id="IPR027473">
    <property type="entry name" value="L-asparaginase_C"/>
</dbReference>
<dbReference type="PROSITE" id="PS51732">
    <property type="entry name" value="ASN_GLN_ASE_3"/>
    <property type="match status" value="1"/>
</dbReference>
<dbReference type="PIRSF" id="PIRSF500176">
    <property type="entry name" value="L_ASNase"/>
    <property type="match status" value="1"/>
</dbReference>
<accession>A0A6G6WDE8</accession>
<dbReference type="Pfam" id="PF17763">
    <property type="entry name" value="Asparaginase_C"/>
    <property type="match status" value="1"/>
</dbReference>
<dbReference type="GO" id="GO:0004067">
    <property type="term" value="F:asparaginase activity"/>
    <property type="evidence" value="ECO:0007669"/>
    <property type="project" value="UniProtKB-UniRule"/>
</dbReference>
<evidence type="ECO:0000313" key="9">
    <source>
        <dbReference type="Proteomes" id="UP000502996"/>
    </source>
</evidence>
<dbReference type="Proteomes" id="UP000502996">
    <property type="component" value="Chromosome"/>
</dbReference>
<sequence>MRVAVVATGGTIASRRDDRGDVVPVDGARELFASVPVDPRLDVEYVDLAPVPSFAVGLDEMVAVVLRVRGLLAGGHESVLVTHGTDSLEEMAFLVSMLMPTDAHVVLTGSQRPADDPHSDAAGNLADSLTALQAGLGPCVVMGGYAVAAFEARKVHTSATAAFSGGAAGAIALIDGPDVVPLSRPCRGGNFADVTPPTLPRVDLVKLGAGTDGAHVDASVAAGAAGVVLEAFGRGNAGPGLVDAVERATTAGVRVLVSSRVGHGLVRPVYGQGGGADLARAGADFAGDLTAPRARVALGLALAHPELGPVDKQLEMVWRGQSA</sequence>
<evidence type="ECO:0000256" key="3">
    <source>
        <dbReference type="PIRSR" id="PIRSR001220-1"/>
    </source>
</evidence>
<dbReference type="Pfam" id="PF00710">
    <property type="entry name" value="Asparaginase"/>
    <property type="match status" value="1"/>
</dbReference>
<dbReference type="InterPro" id="IPR020827">
    <property type="entry name" value="Asparaginase/glutaminase_AS1"/>
</dbReference>
<name>A0A6G6WDE8_9ACTN</name>
<dbReference type="InterPro" id="IPR036152">
    <property type="entry name" value="Asp/glu_Ase-like_sf"/>
</dbReference>
<evidence type="ECO:0000259" key="6">
    <source>
        <dbReference type="Pfam" id="PF00710"/>
    </source>
</evidence>
<feature type="domain" description="L-asparaginase N-terminal" evidence="6">
    <location>
        <begin position="2"/>
        <end position="179"/>
    </location>
</feature>
<comment type="similarity">
    <text evidence="1">Belongs to the asparaginase 1 family.</text>
</comment>
<evidence type="ECO:0000256" key="4">
    <source>
        <dbReference type="PIRSR" id="PIRSR001220-2"/>
    </source>
</evidence>
<feature type="binding site" evidence="4">
    <location>
        <position position="53"/>
    </location>
    <ligand>
        <name>substrate</name>
    </ligand>
</feature>
<dbReference type="SMART" id="SM00870">
    <property type="entry name" value="Asparaginase"/>
    <property type="match status" value="1"/>
</dbReference>
<reference evidence="8 9" key="1">
    <citation type="submission" date="2020-02" db="EMBL/GenBank/DDBJ databases">
        <title>Full genome sequence of Nocardioides sp. R-3366.</title>
        <authorList>
            <person name="Im W.-T."/>
        </authorList>
    </citation>
    <scope>NUCLEOTIDE SEQUENCE [LARGE SCALE GENOMIC DNA]</scope>
    <source>
        <strain evidence="8 9">R-3366</strain>
    </source>
</reference>
<dbReference type="Gene3D" id="3.40.50.1170">
    <property type="entry name" value="L-asparaginase, N-terminal domain"/>
    <property type="match status" value="1"/>
</dbReference>
<dbReference type="InterPro" id="IPR006034">
    <property type="entry name" value="Asparaginase/glutaminase-like"/>
</dbReference>
<dbReference type="PANTHER" id="PTHR11707">
    <property type="entry name" value="L-ASPARAGINASE"/>
    <property type="match status" value="1"/>
</dbReference>
<dbReference type="PANTHER" id="PTHR11707:SF28">
    <property type="entry name" value="60 KDA LYSOPHOSPHOLIPASE"/>
    <property type="match status" value="1"/>
</dbReference>